<feature type="domain" description="RCK N-terminal" evidence="1">
    <location>
        <begin position="7"/>
        <end position="124"/>
    </location>
</feature>
<dbReference type="Pfam" id="PF02254">
    <property type="entry name" value="TrkA_N"/>
    <property type="match status" value="1"/>
</dbReference>
<protein>
    <submittedName>
        <fullName evidence="3">Potassium transporter</fullName>
    </submittedName>
</protein>
<dbReference type="GO" id="GO:0006813">
    <property type="term" value="P:potassium ion transport"/>
    <property type="evidence" value="ECO:0007669"/>
    <property type="project" value="InterPro"/>
</dbReference>
<dbReference type="InterPro" id="IPR050721">
    <property type="entry name" value="Trk_Ktr_HKT_K-transport"/>
</dbReference>
<keyword evidence="4" id="KW-1185">Reference proteome</keyword>
<dbReference type="InterPro" id="IPR036291">
    <property type="entry name" value="NAD(P)-bd_dom_sf"/>
</dbReference>
<dbReference type="PANTHER" id="PTHR43833:SF7">
    <property type="entry name" value="KTR SYSTEM POTASSIUM UPTAKE PROTEIN C"/>
    <property type="match status" value="1"/>
</dbReference>
<gene>
    <name evidence="3" type="ORF">Cco03nite_05730</name>
</gene>
<dbReference type="Proteomes" id="UP000630887">
    <property type="component" value="Unassembled WGS sequence"/>
</dbReference>
<organism evidence="3 4">
    <name type="scientific">Catellatospora coxensis</name>
    <dbReference type="NCBI Taxonomy" id="310354"/>
    <lineage>
        <taxon>Bacteria</taxon>
        <taxon>Bacillati</taxon>
        <taxon>Actinomycetota</taxon>
        <taxon>Actinomycetes</taxon>
        <taxon>Micromonosporales</taxon>
        <taxon>Micromonosporaceae</taxon>
        <taxon>Catellatospora</taxon>
    </lineage>
</organism>
<sequence length="221" mass="24011">MSAENGNDPVVVIGLGRFGSSLALELMRRGTEVLAIDHRPKVVQSLAGELTHVVTADATDLEALRQLGVAEFGRAVVAIGSDLEASILATSLLVELEVTDIWAKAVSRQHGRILERIGAKHIVLPEHDMGERVAHLVSGRMLDYMEIDSNFALVKTRPPHEYVGVALGETRLRRKHGVTIVCVKTQGSEFTYADATTVLQYGDIIVVAGPVDRVERFAELP</sequence>
<evidence type="ECO:0000313" key="4">
    <source>
        <dbReference type="Proteomes" id="UP000630887"/>
    </source>
</evidence>
<dbReference type="SUPFAM" id="SSF51735">
    <property type="entry name" value="NAD(P)-binding Rossmann-fold domains"/>
    <property type="match status" value="1"/>
</dbReference>
<name>A0A8J3P4J0_9ACTN</name>
<dbReference type="EMBL" id="BONI01000004">
    <property type="protein sequence ID" value="GIG03873.1"/>
    <property type="molecule type" value="Genomic_DNA"/>
</dbReference>
<evidence type="ECO:0000259" key="1">
    <source>
        <dbReference type="PROSITE" id="PS51201"/>
    </source>
</evidence>
<dbReference type="Pfam" id="PF02080">
    <property type="entry name" value="TrkA_C"/>
    <property type="match status" value="1"/>
</dbReference>
<comment type="caution">
    <text evidence="3">The sequence shown here is derived from an EMBL/GenBank/DDBJ whole genome shotgun (WGS) entry which is preliminary data.</text>
</comment>
<dbReference type="SUPFAM" id="SSF116726">
    <property type="entry name" value="TrkA C-terminal domain-like"/>
    <property type="match status" value="1"/>
</dbReference>
<dbReference type="InterPro" id="IPR036721">
    <property type="entry name" value="RCK_C_sf"/>
</dbReference>
<proteinExistence type="predicted"/>
<dbReference type="GO" id="GO:0008324">
    <property type="term" value="F:monoatomic cation transmembrane transporter activity"/>
    <property type="evidence" value="ECO:0007669"/>
    <property type="project" value="InterPro"/>
</dbReference>
<dbReference type="PROSITE" id="PS51201">
    <property type="entry name" value="RCK_N"/>
    <property type="match status" value="1"/>
</dbReference>
<dbReference type="AlphaFoldDB" id="A0A8J3P4J0"/>
<feature type="domain" description="RCK C-terminal" evidence="2">
    <location>
        <begin position="139"/>
        <end position="221"/>
    </location>
</feature>
<evidence type="ECO:0000313" key="3">
    <source>
        <dbReference type="EMBL" id="GIG03873.1"/>
    </source>
</evidence>
<dbReference type="PROSITE" id="PS51202">
    <property type="entry name" value="RCK_C"/>
    <property type="match status" value="1"/>
</dbReference>
<dbReference type="InterPro" id="IPR006037">
    <property type="entry name" value="RCK_C"/>
</dbReference>
<evidence type="ECO:0000259" key="2">
    <source>
        <dbReference type="PROSITE" id="PS51202"/>
    </source>
</evidence>
<reference evidence="3 4" key="1">
    <citation type="submission" date="2021-01" db="EMBL/GenBank/DDBJ databases">
        <title>Whole genome shotgun sequence of Catellatospora coxensis NBRC 107359.</title>
        <authorList>
            <person name="Komaki H."/>
            <person name="Tamura T."/>
        </authorList>
    </citation>
    <scope>NUCLEOTIDE SEQUENCE [LARGE SCALE GENOMIC DNA]</scope>
    <source>
        <strain evidence="3 4">NBRC 107359</strain>
    </source>
</reference>
<dbReference type="RefSeq" id="WP_239167065.1">
    <property type="nucleotide sequence ID" value="NZ_BAAALC010000074.1"/>
</dbReference>
<dbReference type="PANTHER" id="PTHR43833">
    <property type="entry name" value="POTASSIUM CHANNEL PROTEIN 2-RELATED-RELATED"/>
    <property type="match status" value="1"/>
</dbReference>
<dbReference type="Gene3D" id="3.30.70.1450">
    <property type="entry name" value="Regulator of K+ conductance, C-terminal domain"/>
    <property type="match status" value="1"/>
</dbReference>
<accession>A0A8J3P4J0</accession>
<dbReference type="Gene3D" id="3.40.50.720">
    <property type="entry name" value="NAD(P)-binding Rossmann-like Domain"/>
    <property type="match status" value="1"/>
</dbReference>
<dbReference type="InterPro" id="IPR003148">
    <property type="entry name" value="RCK_N"/>
</dbReference>